<protein>
    <submittedName>
        <fullName evidence="1">Uncharacterized protein</fullName>
    </submittedName>
</protein>
<reference evidence="1 2" key="1">
    <citation type="submission" date="2023-06" db="EMBL/GenBank/DDBJ databases">
        <title>Black Yeasts Isolated from many extreme environments.</title>
        <authorList>
            <person name="Coleine C."/>
            <person name="Stajich J.E."/>
            <person name="Selbmann L."/>
        </authorList>
    </citation>
    <scope>NUCLEOTIDE SEQUENCE [LARGE SCALE GENOMIC DNA]</scope>
    <source>
        <strain evidence="1 2">CCFEE 5887</strain>
    </source>
</reference>
<dbReference type="SUPFAM" id="SSF53474">
    <property type="entry name" value="alpha/beta-Hydrolases"/>
    <property type="match status" value="1"/>
</dbReference>
<accession>A0AAV9Q9D7</accession>
<dbReference type="EMBL" id="JAXLQG010000008">
    <property type="protein sequence ID" value="KAK5536795.1"/>
    <property type="molecule type" value="Genomic_DNA"/>
</dbReference>
<evidence type="ECO:0000313" key="2">
    <source>
        <dbReference type="Proteomes" id="UP001345827"/>
    </source>
</evidence>
<sequence length="124" mass="13715">MGEAEPTPLSQQDRLAIVKGQYPGLDPEWVRLWNDHGSGMVRSDEVSPQEYRLDPAKYTLTYPLYGGPEVFHVEDREIPVSRPGGEITVRIYSPEGTGPFPVHFNFHGGKDALSPAPVDSIPSL</sequence>
<evidence type="ECO:0000313" key="1">
    <source>
        <dbReference type="EMBL" id="KAK5536795.1"/>
    </source>
</evidence>
<proteinExistence type="predicted"/>
<dbReference type="Proteomes" id="UP001345827">
    <property type="component" value="Unassembled WGS sequence"/>
</dbReference>
<name>A0AAV9Q9D7_9PEZI</name>
<gene>
    <name evidence="1" type="ORF">LTR25_005469</name>
</gene>
<dbReference type="AlphaFoldDB" id="A0AAV9Q9D7"/>
<keyword evidence="2" id="KW-1185">Reference proteome</keyword>
<dbReference type="InterPro" id="IPR029058">
    <property type="entry name" value="AB_hydrolase_fold"/>
</dbReference>
<comment type="caution">
    <text evidence="1">The sequence shown here is derived from an EMBL/GenBank/DDBJ whole genome shotgun (WGS) entry which is preliminary data.</text>
</comment>
<organism evidence="1 2">
    <name type="scientific">Vermiconidia calcicola</name>
    <dbReference type="NCBI Taxonomy" id="1690605"/>
    <lineage>
        <taxon>Eukaryota</taxon>
        <taxon>Fungi</taxon>
        <taxon>Dikarya</taxon>
        <taxon>Ascomycota</taxon>
        <taxon>Pezizomycotina</taxon>
        <taxon>Dothideomycetes</taxon>
        <taxon>Dothideomycetidae</taxon>
        <taxon>Mycosphaerellales</taxon>
        <taxon>Extremaceae</taxon>
        <taxon>Vermiconidia</taxon>
    </lineage>
</organism>
<dbReference type="Gene3D" id="3.40.50.1820">
    <property type="entry name" value="alpha/beta hydrolase"/>
    <property type="match status" value="1"/>
</dbReference>